<dbReference type="PROSITE" id="PS00600">
    <property type="entry name" value="AA_TRANSFER_CLASS_3"/>
    <property type="match status" value="1"/>
</dbReference>
<evidence type="ECO:0000256" key="5">
    <source>
        <dbReference type="ARBA" id="ARBA00022898"/>
    </source>
</evidence>
<proteinExistence type="inferred from homology"/>
<organism evidence="7 8">
    <name type="scientific">Paraburkholderia tuberum</name>
    <dbReference type="NCBI Taxonomy" id="157910"/>
    <lineage>
        <taxon>Bacteria</taxon>
        <taxon>Pseudomonadati</taxon>
        <taxon>Pseudomonadota</taxon>
        <taxon>Betaproteobacteria</taxon>
        <taxon>Burkholderiales</taxon>
        <taxon>Burkholderiaceae</taxon>
        <taxon>Paraburkholderia</taxon>
    </lineage>
</organism>
<dbReference type="GO" id="GO:0034386">
    <property type="term" value="F:4-aminobutyrate:2-oxoglutarate transaminase activity"/>
    <property type="evidence" value="ECO:0007669"/>
    <property type="project" value="InterPro"/>
</dbReference>
<keyword evidence="4 7" id="KW-0808">Transferase</keyword>
<dbReference type="GO" id="GO:0009448">
    <property type="term" value="P:gamma-aminobutyric acid metabolic process"/>
    <property type="evidence" value="ECO:0007669"/>
    <property type="project" value="InterPro"/>
</dbReference>
<dbReference type="CDD" id="cd00610">
    <property type="entry name" value="OAT_like"/>
    <property type="match status" value="1"/>
</dbReference>
<keyword evidence="3 7" id="KW-0032">Aminotransferase</keyword>
<evidence type="ECO:0000313" key="7">
    <source>
        <dbReference type="EMBL" id="SDR61455.1"/>
    </source>
</evidence>
<dbReference type="Gene3D" id="3.90.1150.10">
    <property type="entry name" value="Aspartate Aminotransferase, domain 1"/>
    <property type="match status" value="1"/>
</dbReference>
<dbReference type="InterPro" id="IPR050103">
    <property type="entry name" value="Class-III_PLP-dep_AT"/>
</dbReference>
<dbReference type="PIRSF" id="PIRSF000521">
    <property type="entry name" value="Transaminase_4ab_Lys_Orn"/>
    <property type="match status" value="1"/>
</dbReference>
<dbReference type="InterPro" id="IPR005814">
    <property type="entry name" value="Aminotrans_3"/>
</dbReference>
<accession>A0A1H1KI50</accession>
<name>A0A1H1KI50_9BURK</name>
<dbReference type="InterPro" id="IPR015424">
    <property type="entry name" value="PyrdxlP-dep_Trfase"/>
</dbReference>
<evidence type="ECO:0000313" key="8">
    <source>
        <dbReference type="Proteomes" id="UP000199365"/>
    </source>
</evidence>
<dbReference type="EMBL" id="FNKX01000004">
    <property type="protein sequence ID" value="SDR61455.1"/>
    <property type="molecule type" value="Genomic_DNA"/>
</dbReference>
<evidence type="ECO:0000256" key="4">
    <source>
        <dbReference type="ARBA" id="ARBA00022679"/>
    </source>
</evidence>
<gene>
    <name evidence="7" type="ORF">SAMN05445850_7762</name>
</gene>
<dbReference type="SUPFAM" id="SSF53383">
    <property type="entry name" value="PLP-dependent transferases"/>
    <property type="match status" value="1"/>
</dbReference>
<dbReference type="RefSeq" id="WP_167368836.1">
    <property type="nucleotide sequence ID" value="NZ_FNKX01000004.1"/>
</dbReference>
<evidence type="ECO:0000256" key="6">
    <source>
        <dbReference type="RuleBase" id="RU003560"/>
    </source>
</evidence>
<dbReference type="InterPro" id="IPR049704">
    <property type="entry name" value="Aminotrans_3_PPA_site"/>
</dbReference>
<dbReference type="Proteomes" id="UP000199365">
    <property type="component" value="Unassembled WGS sequence"/>
</dbReference>
<comment type="cofactor">
    <cofactor evidence="1">
        <name>pyridoxal 5'-phosphate</name>
        <dbReference type="ChEBI" id="CHEBI:597326"/>
    </cofactor>
</comment>
<comment type="similarity">
    <text evidence="2 6">Belongs to the class-III pyridoxal-phosphate-dependent aminotransferase family.</text>
</comment>
<dbReference type="GO" id="GO:0042802">
    <property type="term" value="F:identical protein binding"/>
    <property type="evidence" value="ECO:0007669"/>
    <property type="project" value="TreeGrafter"/>
</dbReference>
<dbReference type="Pfam" id="PF00202">
    <property type="entry name" value="Aminotran_3"/>
    <property type="match status" value="1"/>
</dbReference>
<dbReference type="Gene3D" id="3.40.640.10">
    <property type="entry name" value="Type I PLP-dependent aspartate aminotransferase-like (Major domain)"/>
    <property type="match status" value="1"/>
</dbReference>
<dbReference type="InterPro" id="IPR015421">
    <property type="entry name" value="PyrdxlP-dep_Trfase_major"/>
</dbReference>
<keyword evidence="8" id="KW-1185">Reference proteome</keyword>
<dbReference type="STRING" id="157910.SAMN05445850_7762"/>
<keyword evidence="5 6" id="KW-0663">Pyridoxal phosphate</keyword>
<evidence type="ECO:0000256" key="1">
    <source>
        <dbReference type="ARBA" id="ARBA00001933"/>
    </source>
</evidence>
<sequence>MSDNEQTNRALMARRLKAIPQGIGNAHPVFAARAENGEIWDVEGRRYIDFCAGIAVLNTGHRHPKITNAVTQQAGKFTHTCFQVVAYESYIELAERLSSLTPGDFEKKAFFMTTGAEAVENAIKVARYYTKRTAVISFDGAFHGRTFMAMALTGKVASYKAGFGPTPADVYQAPYPSALHGISIQDSIAGIKRLFKYTVDPARVAAIIVEPVLGEGGYIPAPTEFLRQLRALCDEHGILLIADEIQTGIGRTGRMFAMEHSGVVPDLTTLAKGLGGGMTISAVVGRADVLDSIPAGGLGSTYAGHPMACVAALAVLDVMEEEKLCARSEALGKRLRDRLNALRERVPEIAEVRGLGAMTGVEFLKGGEPAPEIASAVKAEAFKRGLLLLTSGTYGNVLRIMLPLTVSNELVDEGLDIIEEILLSQTCKQGASGVLA</sequence>
<dbReference type="NCBIfam" id="TIGR00700">
    <property type="entry name" value="GABAtrnsam"/>
    <property type="match status" value="1"/>
</dbReference>
<dbReference type="GO" id="GO:0030170">
    <property type="term" value="F:pyridoxal phosphate binding"/>
    <property type="evidence" value="ECO:0007669"/>
    <property type="project" value="InterPro"/>
</dbReference>
<dbReference type="InterPro" id="IPR015422">
    <property type="entry name" value="PyrdxlP-dep_Trfase_small"/>
</dbReference>
<evidence type="ECO:0000256" key="3">
    <source>
        <dbReference type="ARBA" id="ARBA00022576"/>
    </source>
</evidence>
<dbReference type="InterPro" id="IPR004632">
    <property type="entry name" value="4NH2But_aminotransferase_bac"/>
</dbReference>
<dbReference type="AlphaFoldDB" id="A0A1H1KI50"/>
<evidence type="ECO:0000256" key="2">
    <source>
        <dbReference type="ARBA" id="ARBA00008954"/>
    </source>
</evidence>
<protein>
    <submittedName>
        <fullName evidence="7">4-aminobutyrate aminotransferase apoenzyme</fullName>
    </submittedName>
</protein>
<dbReference type="PANTHER" id="PTHR11986">
    <property type="entry name" value="AMINOTRANSFERASE CLASS III"/>
    <property type="match status" value="1"/>
</dbReference>
<dbReference type="FunFam" id="3.40.640.10:FF:000013">
    <property type="entry name" value="4-aminobutyrate aminotransferase"/>
    <property type="match status" value="1"/>
</dbReference>
<reference evidence="8" key="1">
    <citation type="submission" date="2016-10" db="EMBL/GenBank/DDBJ databases">
        <authorList>
            <person name="Varghese N."/>
            <person name="Submissions S."/>
        </authorList>
    </citation>
    <scope>NUCLEOTIDE SEQUENCE [LARGE SCALE GENOMIC DNA]</scope>
    <source>
        <strain evidence="8">DUS833</strain>
    </source>
</reference>